<reference evidence="2 3" key="1">
    <citation type="journal article" date="2016" name="Nat. Commun.">
        <title>Thousands of microbial genomes shed light on interconnected biogeochemical processes in an aquifer system.</title>
        <authorList>
            <person name="Anantharaman K."/>
            <person name="Brown C.T."/>
            <person name="Hug L.A."/>
            <person name="Sharon I."/>
            <person name="Castelle C.J."/>
            <person name="Probst A.J."/>
            <person name="Thomas B.C."/>
            <person name="Singh A."/>
            <person name="Wilkins M.J."/>
            <person name="Karaoz U."/>
            <person name="Brodie E.L."/>
            <person name="Williams K.H."/>
            <person name="Hubbard S.S."/>
            <person name="Banfield J.F."/>
        </authorList>
    </citation>
    <scope>NUCLEOTIDE SEQUENCE [LARGE SCALE GENOMIC DNA]</scope>
</reference>
<dbReference type="GO" id="GO:0043107">
    <property type="term" value="P:type IV pilus-dependent motility"/>
    <property type="evidence" value="ECO:0007669"/>
    <property type="project" value="InterPro"/>
</dbReference>
<evidence type="ECO:0000313" key="2">
    <source>
        <dbReference type="EMBL" id="OGZ62829.1"/>
    </source>
</evidence>
<proteinExistence type="predicted"/>
<evidence type="ECO:0000256" key="1">
    <source>
        <dbReference type="SAM" id="Coils"/>
    </source>
</evidence>
<dbReference type="EMBL" id="MHOJ01000009">
    <property type="protein sequence ID" value="OGZ62829.1"/>
    <property type="molecule type" value="Genomic_DNA"/>
</dbReference>
<keyword evidence="1" id="KW-0175">Coiled coil</keyword>
<sequence>MQKSKDTTYGLSVAALLVFAWFFIWPNVQSIDNLQAQLKKERSDLVMLQLTKDKIQQEIGFFENLSEEDKKLVDLAVPLFPDKANLINLLNKIAENNGLIVESISTKQEDVSDIKKNPGVLGTMPTVLVLEGSYPSLKEFINAAESILRIFDVEDIDILTKQQKSQAVFTVTGKAYYTR</sequence>
<dbReference type="Gene3D" id="3.30.70.60">
    <property type="match status" value="1"/>
</dbReference>
<comment type="caution">
    <text evidence="2">The sequence shown here is derived from an EMBL/GenBank/DDBJ whole genome shotgun (WGS) entry which is preliminary data.</text>
</comment>
<dbReference type="Pfam" id="PF04350">
    <property type="entry name" value="PilO"/>
    <property type="match status" value="1"/>
</dbReference>
<feature type="coiled-coil region" evidence="1">
    <location>
        <begin position="31"/>
        <end position="58"/>
    </location>
</feature>
<accession>A0A1G2HK82</accession>
<dbReference type="STRING" id="1802164.A3H51_01410"/>
<evidence type="ECO:0008006" key="4">
    <source>
        <dbReference type="Google" id="ProtNLM"/>
    </source>
</evidence>
<dbReference type="InterPro" id="IPR014717">
    <property type="entry name" value="Transl_elong_EF1B/ribsomal_bS6"/>
</dbReference>
<gene>
    <name evidence="2" type="ORF">A3H51_01410</name>
</gene>
<name>A0A1G2HK82_9BACT</name>
<evidence type="ECO:0000313" key="3">
    <source>
        <dbReference type="Proteomes" id="UP000178509"/>
    </source>
</evidence>
<dbReference type="Proteomes" id="UP000178509">
    <property type="component" value="Unassembled WGS sequence"/>
</dbReference>
<dbReference type="GO" id="GO:0043683">
    <property type="term" value="P:type IV pilus assembly"/>
    <property type="evidence" value="ECO:0007669"/>
    <property type="project" value="InterPro"/>
</dbReference>
<organism evidence="2 3">
    <name type="scientific">Candidatus Spechtbacteria bacterium RIFCSPLOWO2_02_FULL_38_8</name>
    <dbReference type="NCBI Taxonomy" id="1802164"/>
    <lineage>
        <taxon>Bacteria</taxon>
        <taxon>Candidatus Spechtiibacteriota</taxon>
    </lineage>
</organism>
<protein>
    <recommendedName>
        <fullName evidence="4">Pilus assembly protein PilO</fullName>
    </recommendedName>
</protein>
<dbReference type="AlphaFoldDB" id="A0A1G2HK82"/>
<dbReference type="InterPro" id="IPR007445">
    <property type="entry name" value="PilO"/>
</dbReference>